<gene>
    <name evidence="4" type="primary">bamD</name>
    <name evidence="6" type="ORF">D9V59_02010</name>
</gene>
<dbReference type="GO" id="GO:0009279">
    <property type="term" value="C:cell outer membrane"/>
    <property type="evidence" value="ECO:0007669"/>
    <property type="project" value="UniProtKB-SubCell"/>
</dbReference>
<evidence type="ECO:0000259" key="5">
    <source>
        <dbReference type="Pfam" id="PF13525"/>
    </source>
</evidence>
<keyword evidence="3 4" id="KW-0998">Cell outer membrane</keyword>
<dbReference type="AlphaFoldDB" id="A0A4D6XM73"/>
<dbReference type="Proteomes" id="UP000298654">
    <property type="component" value="Chromosome"/>
</dbReference>
<evidence type="ECO:0000256" key="4">
    <source>
        <dbReference type="HAMAP-Rule" id="MF_00922"/>
    </source>
</evidence>
<accession>A0A4D6XM73</accession>
<sequence length="244" mass="29499">MKIKKNIIFIFMILCLQSIVHCESLYEKIFIKKYIDYQKARIELREKHFNKAINILEKIKNNNVNYIRNDKIQMNLIYAYYKNLDLNLAQKNIEEFIHNYPNHINMDYIIYIKCLVNMALDQNIFFSLVPVSHQKNDPQYAENAFFQLKKFIYQYPNSRYVINAKKNLIYLKNRLAEHDLKILKFYFLNKKYIAVINRGEEILQKYSETLSARKALIYMKKSYFELKIFDTSKIISNIILLNKI</sequence>
<evidence type="ECO:0000313" key="7">
    <source>
        <dbReference type="Proteomes" id="UP000298654"/>
    </source>
</evidence>
<dbReference type="RefSeq" id="WP_158364618.1">
    <property type="nucleotide sequence ID" value="NZ_CP034900.1"/>
</dbReference>
<evidence type="ECO:0000256" key="1">
    <source>
        <dbReference type="ARBA" id="ARBA00022729"/>
    </source>
</evidence>
<comment type="subcellular location">
    <subcellularLocation>
        <location evidence="4">Cell outer membrane</location>
    </subcellularLocation>
</comment>
<dbReference type="Gene3D" id="1.25.40.10">
    <property type="entry name" value="Tetratricopeptide repeat domain"/>
    <property type="match status" value="1"/>
</dbReference>
<dbReference type="OrthoDB" id="9779191at2"/>
<protein>
    <recommendedName>
        <fullName evidence="4">Outer membrane protein assembly factor BamD</fullName>
    </recommendedName>
</protein>
<dbReference type="Pfam" id="PF13525">
    <property type="entry name" value="YfiO"/>
    <property type="match status" value="1"/>
</dbReference>
<dbReference type="InterPro" id="IPR011990">
    <property type="entry name" value="TPR-like_helical_dom_sf"/>
</dbReference>
<dbReference type="InterPro" id="IPR039565">
    <property type="entry name" value="BamD-like"/>
</dbReference>
<evidence type="ECO:0000256" key="3">
    <source>
        <dbReference type="ARBA" id="ARBA00023237"/>
    </source>
</evidence>
<evidence type="ECO:0000313" key="6">
    <source>
        <dbReference type="EMBL" id="QCI16068.1"/>
    </source>
</evidence>
<name>A0A4D6XM73_9GAMM</name>
<comment type="similarity">
    <text evidence="4">Belongs to the BamD family.</text>
</comment>
<dbReference type="CDD" id="cd15830">
    <property type="entry name" value="BamD"/>
    <property type="match status" value="1"/>
</dbReference>
<dbReference type="GO" id="GO:0043165">
    <property type="term" value="P:Gram-negative-bacterium-type cell outer membrane assembly"/>
    <property type="evidence" value="ECO:0007669"/>
    <property type="project" value="UniProtKB-UniRule"/>
</dbReference>
<dbReference type="GO" id="GO:0051205">
    <property type="term" value="P:protein insertion into membrane"/>
    <property type="evidence" value="ECO:0007669"/>
    <property type="project" value="UniProtKB-UniRule"/>
</dbReference>
<dbReference type="HAMAP" id="MF_00922">
    <property type="entry name" value="OM_assembly_BamD"/>
    <property type="match status" value="1"/>
</dbReference>
<reference evidence="6 7" key="2">
    <citation type="submission" date="2019-05" db="EMBL/GenBank/DDBJ databases">
        <title>Genome evolution of the obligate endosymbiont Buchnera aphidicola.</title>
        <authorList>
            <person name="Moran N.A."/>
        </authorList>
    </citation>
    <scope>NUCLEOTIDE SEQUENCE [LARGE SCALE GENOMIC DNA]</scope>
    <source>
        <strain evidence="6 7">Aar</strain>
    </source>
</reference>
<proteinExistence type="inferred from homology"/>
<reference evidence="6 7" key="1">
    <citation type="submission" date="2018-12" db="EMBL/GenBank/DDBJ databases">
        <authorList>
            <person name="Chong R.A."/>
        </authorList>
    </citation>
    <scope>NUCLEOTIDE SEQUENCE [LARGE SCALE GENOMIC DNA]</scope>
    <source>
        <strain evidence="6 7">Aar</strain>
    </source>
</reference>
<comment type="function">
    <text evidence="4">Part of the outer membrane protein assembly complex, which is involved in assembly and insertion of beta-barrel proteins into the outer membrane. Constitutes, with BamA, the core component of the assembly machinery.</text>
</comment>
<dbReference type="NCBIfam" id="TIGR03302">
    <property type="entry name" value="OM_YfiO"/>
    <property type="match status" value="1"/>
</dbReference>
<feature type="domain" description="Outer membrane lipoprotein BamD-like" evidence="5">
    <location>
        <begin position="37"/>
        <end position="228"/>
    </location>
</feature>
<dbReference type="InterPro" id="IPR017689">
    <property type="entry name" value="BamD"/>
</dbReference>
<keyword evidence="1 4" id="KW-0732">Signal</keyword>
<comment type="subunit">
    <text evidence="4">Part of the Bam complex, which is composed of the outer membrane protein BamA, and four lipoproteins BamB, BamC, BamD and BamE.</text>
</comment>
<keyword evidence="2 4" id="KW-0472">Membrane</keyword>
<organism evidence="6 7">
    <name type="scientific">Buchnera aphidicola</name>
    <name type="common">Artemisaphis artemisicola</name>
    <dbReference type="NCBI Taxonomy" id="1241836"/>
    <lineage>
        <taxon>Bacteria</taxon>
        <taxon>Pseudomonadati</taxon>
        <taxon>Pseudomonadota</taxon>
        <taxon>Gammaproteobacteria</taxon>
        <taxon>Enterobacterales</taxon>
        <taxon>Erwiniaceae</taxon>
        <taxon>Buchnera</taxon>
    </lineage>
</organism>
<dbReference type="EMBL" id="CP034900">
    <property type="protein sequence ID" value="QCI16068.1"/>
    <property type="molecule type" value="Genomic_DNA"/>
</dbReference>
<evidence type="ECO:0000256" key="2">
    <source>
        <dbReference type="ARBA" id="ARBA00023136"/>
    </source>
</evidence>